<accession>A0A0E9VAJ4</accession>
<proteinExistence type="predicted"/>
<reference evidence="2" key="2">
    <citation type="journal article" date="2015" name="Fish Shellfish Immunol.">
        <title>Early steps in the European eel (Anguilla anguilla)-Vibrio vulnificus interaction in the gills: Role of the RtxA13 toxin.</title>
        <authorList>
            <person name="Callol A."/>
            <person name="Pajuelo D."/>
            <person name="Ebbesson L."/>
            <person name="Teles M."/>
            <person name="MacKenzie S."/>
            <person name="Amaro C."/>
        </authorList>
    </citation>
    <scope>NUCLEOTIDE SEQUENCE</scope>
</reference>
<dbReference type="AlphaFoldDB" id="A0A0E9VAJ4"/>
<dbReference type="EMBL" id="GBXM01033531">
    <property type="protein sequence ID" value="JAH75046.1"/>
    <property type="molecule type" value="Transcribed_RNA"/>
</dbReference>
<organism evidence="2">
    <name type="scientific">Anguilla anguilla</name>
    <name type="common">European freshwater eel</name>
    <name type="synonym">Muraena anguilla</name>
    <dbReference type="NCBI Taxonomy" id="7936"/>
    <lineage>
        <taxon>Eukaryota</taxon>
        <taxon>Metazoa</taxon>
        <taxon>Chordata</taxon>
        <taxon>Craniata</taxon>
        <taxon>Vertebrata</taxon>
        <taxon>Euteleostomi</taxon>
        <taxon>Actinopterygii</taxon>
        <taxon>Neopterygii</taxon>
        <taxon>Teleostei</taxon>
        <taxon>Anguilliformes</taxon>
        <taxon>Anguillidae</taxon>
        <taxon>Anguilla</taxon>
    </lineage>
</organism>
<evidence type="ECO:0000313" key="2">
    <source>
        <dbReference type="EMBL" id="JAH75046.1"/>
    </source>
</evidence>
<sequence>MNLLLSQYERTGMKGANTKSNSKVDSDD</sequence>
<feature type="region of interest" description="Disordered" evidence="1">
    <location>
        <begin position="1"/>
        <end position="28"/>
    </location>
</feature>
<name>A0A0E9VAJ4_ANGAN</name>
<reference evidence="2" key="1">
    <citation type="submission" date="2014-11" db="EMBL/GenBank/DDBJ databases">
        <authorList>
            <person name="Amaro Gonzalez C."/>
        </authorList>
    </citation>
    <scope>NUCLEOTIDE SEQUENCE</scope>
</reference>
<protein>
    <submittedName>
        <fullName evidence="2">Uncharacterized protein</fullName>
    </submittedName>
</protein>
<evidence type="ECO:0000256" key="1">
    <source>
        <dbReference type="SAM" id="MobiDB-lite"/>
    </source>
</evidence>